<evidence type="ECO:0000256" key="2">
    <source>
        <dbReference type="ARBA" id="ARBA00022801"/>
    </source>
</evidence>
<reference evidence="5" key="1">
    <citation type="submission" date="2017-06" db="EMBL/GenBank/DDBJ databases">
        <authorList>
            <person name="Varghese N."/>
            <person name="Submissions S."/>
        </authorList>
    </citation>
    <scope>NUCLEOTIDE SEQUENCE [LARGE SCALE GENOMIC DNA]</scope>
    <source>
        <strain evidence="5">JAD2</strain>
    </source>
</reference>
<sequence>MRIRGLIFDLGHTLIELPADPEGLRREMYAAARSALSHHGIRVEAQAFEADLERWMALRYGRWQEDWREYPLVETFGLALAELGYPGTPEAILREAVRAFLAPQEARWRLFPDALPTLDQLKRRGYRLALLTNSGDADHSWRLIQRFGLQPYFDPIVISAAVGWRKPHPALFEGIAAAWGLPPEAIAVVGDLLEADIRGAHLAGMRGIWAAMVAGTSAPTGAIRPDAVIRSLSEIPAILDRWADGAEA</sequence>
<dbReference type="NCBIfam" id="TIGR01509">
    <property type="entry name" value="HAD-SF-IA-v3"/>
    <property type="match status" value="1"/>
</dbReference>
<dbReference type="NCBIfam" id="TIGR01549">
    <property type="entry name" value="HAD-SF-IA-v1"/>
    <property type="match status" value="1"/>
</dbReference>
<dbReference type="Gene3D" id="1.20.120.710">
    <property type="entry name" value="Haloacid dehalogenase hydrolase-like domain"/>
    <property type="match status" value="1"/>
</dbReference>
<organism evidence="4 5">
    <name type="scientific">Thermoflexus hugenholtzii JAD2</name>
    <dbReference type="NCBI Taxonomy" id="877466"/>
    <lineage>
        <taxon>Bacteria</taxon>
        <taxon>Bacillati</taxon>
        <taxon>Chloroflexota</taxon>
        <taxon>Thermoflexia</taxon>
        <taxon>Thermoflexales</taxon>
        <taxon>Thermoflexaceae</taxon>
        <taxon>Thermoflexus</taxon>
    </lineage>
</organism>
<dbReference type="FunCoup" id="A0A212QV73">
    <property type="interactions" value="201"/>
</dbReference>
<dbReference type="InterPro" id="IPR023214">
    <property type="entry name" value="HAD_sf"/>
</dbReference>
<dbReference type="InterPro" id="IPR036412">
    <property type="entry name" value="HAD-like_sf"/>
</dbReference>
<dbReference type="SFLD" id="SFLDG01129">
    <property type="entry name" value="C1.5:_HAD__Beta-PGM__Phosphata"/>
    <property type="match status" value="1"/>
</dbReference>
<dbReference type="InParanoid" id="A0A212QV73"/>
<dbReference type="SFLD" id="SFLDS00003">
    <property type="entry name" value="Haloacid_Dehalogenase"/>
    <property type="match status" value="1"/>
</dbReference>
<dbReference type="OrthoDB" id="9802350at2"/>
<comment type="cofactor">
    <cofactor evidence="1">
        <name>Mg(2+)</name>
        <dbReference type="ChEBI" id="CHEBI:18420"/>
    </cofactor>
</comment>
<keyword evidence="2 4" id="KW-0378">Hydrolase</keyword>
<dbReference type="RefSeq" id="WP_088570907.1">
    <property type="nucleotide sequence ID" value="NZ_FYEK01000024.1"/>
</dbReference>
<evidence type="ECO:0000313" key="4">
    <source>
        <dbReference type="EMBL" id="SNB63426.1"/>
    </source>
</evidence>
<dbReference type="Gene3D" id="3.40.50.1000">
    <property type="entry name" value="HAD superfamily/HAD-like"/>
    <property type="match status" value="1"/>
</dbReference>
<accession>A0A212QV73</accession>
<evidence type="ECO:0000256" key="3">
    <source>
        <dbReference type="ARBA" id="ARBA00022842"/>
    </source>
</evidence>
<dbReference type="PANTHER" id="PTHR46470">
    <property type="entry name" value="N-ACYLNEURAMINATE-9-PHOSPHATASE"/>
    <property type="match status" value="1"/>
</dbReference>
<keyword evidence="5" id="KW-1185">Reference proteome</keyword>
<evidence type="ECO:0000256" key="1">
    <source>
        <dbReference type="ARBA" id="ARBA00001946"/>
    </source>
</evidence>
<proteinExistence type="predicted"/>
<name>A0A212QV73_9CHLR</name>
<dbReference type="EMBL" id="FYEK01000024">
    <property type="protein sequence ID" value="SNB63426.1"/>
    <property type="molecule type" value="Genomic_DNA"/>
</dbReference>
<dbReference type="GO" id="GO:0009231">
    <property type="term" value="P:riboflavin biosynthetic process"/>
    <property type="evidence" value="ECO:0007669"/>
    <property type="project" value="TreeGrafter"/>
</dbReference>
<dbReference type="PANTHER" id="PTHR46470:SF4">
    <property type="entry name" value="5-AMINO-6-(5-PHOSPHO-D-RIBITYLAMINO)URACIL PHOSPHATASE YIGB"/>
    <property type="match status" value="1"/>
</dbReference>
<dbReference type="InterPro" id="IPR006439">
    <property type="entry name" value="HAD-SF_hydro_IA"/>
</dbReference>
<dbReference type="InterPro" id="IPR051400">
    <property type="entry name" value="HAD-like_hydrolase"/>
</dbReference>
<dbReference type="AlphaFoldDB" id="A0A212QV73"/>
<dbReference type="GO" id="GO:0016787">
    <property type="term" value="F:hydrolase activity"/>
    <property type="evidence" value="ECO:0007669"/>
    <property type="project" value="UniProtKB-KW"/>
</dbReference>
<dbReference type="SUPFAM" id="SSF56784">
    <property type="entry name" value="HAD-like"/>
    <property type="match status" value="1"/>
</dbReference>
<dbReference type="PRINTS" id="PR00413">
    <property type="entry name" value="HADHALOGNASE"/>
</dbReference>
<evidence type="ECO:0000313" key="5">
    <source>
        <dbReference type="Proteomes" id="UP000197025"/>
    </source>
</evidence>
<gene>
    <name evidence="4" type="ORF">SAMN02746019_00006370</name>
</gene>
<protein>
    <submittedName>
        <fullName evidence="4">Putative hydrolase of the HAD superfamily</fullName>
    </submittedName>
</protein>
<dbReference type="Pfam" id="PF00702">
    <property type="entry name" value="Hydrolase"/>
    <property type="match status" value="1"/>
</dbReference>
<dbReference type="Proteomes" id="UP000197025">
    <property type="component" value="Unassembled WGS sequence"/>
</dbReference>
<keyword evidence="3" id="KW-0460">Magnesium</keyword>